<organism evidence="6 7">
    <name type="scientific">Bosea massiliensis</name>
    <dbReference type="NCBI Taxonomy" id="151419"/>
    <lineage>
        <taxon>Bacteria</taxon>
        <taxon>Pseudomonadati</taxon>
        <taxon>Pseudomonadota</taxon>
        <taxon>Alphaproteobacteria</taxon>
        <taxon>Hyphomicrobiales</taxon>
        <taxon>Boseaceae</taxon>
        <taxon>Bosea</taxon>
    </lineage>
</organism>
<reference evidence="7" key="1">
    <citation type="journal article" date="2019" name="Int. J. Syst. Evol. Microbiol.">
        <title>The Global Catalogue of Microorganisms (GCM) 10K type strain sequencing project: providing services to taxonomists for standard genome sequencing and annotation.</title>
        <authorList>
            <consortium name="The Broad Institute Genomics Platform"/>
            <consortium name="The Broad Institute Genome Sequencing Center for Infectious Disease"/>
            <person name="Wu L."/>
            <person name="Ma J."/>
        </authorList>
    </citation>
    <scope>NUCLEOTIDE SEQUENCE [LARGE SCALE GENOMIC DNA]</scope>
    <source>
        <strain evidence="7">CCUG 43117</strain>
    </source>
</reference>
<evidence type="ECO:0000313" key="7">
    <source>
        <dbReference type="Proteomes" id="UP001596060"/>
    </source>
</evidence>
<dbReference type="InterPro" id="IPR038765">
    <property type="entry name" value="Papain-like_cys_pep_sf"/>
</dbReference>
<protein>
    <submittedName>
        <fullName evidence="6">NlpC/P60 family protein</fullName>
    </submittedName>
</protein>
<dbReference type="PANTHER" id="PTHR47359:SF3">
    <property type="entry name" value="NLP_P60 DOMAIN-CONTAINING PROTEIN-RELATED"/>
    <property type="match status" value="1"/>
</dbReference>
<dbReference type="RefSeq" id="WP_066718173.1">
    <property type="nucleotide sequence ID" value="NZ_JBHSLU010000051.1"/>
</dbReference>
<name>A0ABW0P4B1_9HYPH</name>
<dbReference type="PROSITE" id="PS51935">
    <property type="entry name" value="NLPC_P60"/>
    <property type="match status" value="1"/>
</dbReference>
<comment type="similarity">
    <text evidence="1">Belongs to the peptidase C40 family.</text>
</comment>
<evidence type="ECO:0000313" key="6">
    <source>
        <dbReference type="EMBL" id="MFC5506907.1"/>
    </source>
</evidence>
<gene>
    <name evidence="6" type="ORF">ACFPN9_16780</name>
</gene>
<evidence type="ECO:0000259" key="5">
    <source>
        <dbReference type="PROSITE" id="PS51935"/>
    </source>
</evidence>
<dbReference type="Pfam" id="PF18348">
    <property type="entry name" value="SH3_16"/>
    <property type="match status" value="1"/>
</dbReference>
<dbReference type="InterPro" id="IPR000064">
    <property type="entry name" value="NLP_P60_dom"/>
</dbReference>
<keyword evidence="7" id="KW-1185">Reference proteome</keyword>
<keyword evidence="3" id="KW-0378">Hydrolase</keyword>
<dbReference type="Pfam" id="PF00877">
    <property type="entry name" value="NLPC_P60"/>
    <property type="match status" value="1"/>
</dbReference>
<dbReference type="SUPFAM" id="SSF54001">
    <property type="entry name" value="Cysteine proteinases"/>
    <property type="match status" value="1"/>
</dbReference>
<dbReference type="Proteomes" id="UP001596060">
    <property type="component" value="Unassembled WGS sequence"/>
</dbReference>
<dbReference type="PANTHER" id="PTHR47359">
    <property type="entry name" value="PEPTIDOGLYCAN DL-ENDOPEPTIDASE CWLO"/>
    <property type="match status" value="1"/>
</dbReference>
<evidence type="ECO:0000256" key="1">
    <source>
        <dbReference type="ARBA" id="ARBA00007074"/>
    </source>
</evidence>
<dbReference type="Gene3D" id="2.30.30.40">
    <property type="entry name" value="SH3 Domains"/>
    <property type="match status" value="1"/>
</dbReference>
<keyword evidence="4" id="KW-0788">Thiol protease</keyword>
<dbReference type="EMBL" id="JBHSLU010000051">
    <property type="protein sequence ID" value="MFC5506907.1"/>
    <property type="molecule type" value="Genomic_DNA"/>
</dbReference>
<evidence type="ECO:0000256" key="2">
    <source>
        <dbReference type="ARBA" id="ARBA00022670"/>
    </source>
</evidence>
<accession>A0ABW0P4B1</accession>
<feature type="domain" description="NlpC/P60" evidence="5">
    <location>
        <begin position="163"/>
        <end position="290"/>
    </location>
</feature>
<comment type="caution">
    <text evidence="6">The sequence shown here is derived from an EMBL/GenBank/DDBJ whole genome shotgun (WGS) entry which is preliminary data.</text>
</comment>
<dbReference type="Gene3D" id="3.90.1720.10">
    <property type="entry name" value="endopeptidase domain like (from Nostoc punctiforme)"/>
    <property type="match status" value="1"/>
</dbReference>
<dbReference type="InterPro" id="IPR051794">
    <property type="entry name" value="PG_Endopeptidase_C40"/>
</dbReference>
<evidence type="ECO:0000256" key="3">
    <source>
        <dbReference type="ARBA" id="ARBA00022801"/>
    </source>
</evidence>
<sequence length="290" mass="31401">MTAILDRRLTPARPDLAARHLIGQVEARVFVDPEPMRVVAPSAPLRREPRPDAPLDTEALCGEAVDVYERFEGWAWVQLRTDGYVGYLPDDALRPDALAPTHRVRALRTFVYPGPSMKLPPLAALSLGAGVAVSGESGEFLTLSEFGRYATGFVFAPHLAALETPEPDFVSVAELCLNAPYLWGGKTSLGLDCSGLTQLALAAAGIASPRDSDMLEREIGEPVPFDEGLQGLRRGDLVFWKGHVGILTDPDTLLHATAYSMTVMSEPLRAARDRIQAKSFGAITSIRRIG</sequence>
<keyword evidence="2" id="KW-0645">Protease</keyword>
<dbReference type="InterPro" id="IPR041382">
    <property type="entry name" value="SH3_16"/>
</dbReference>
<evidence type="ECO:0000256" key="4">
    <source>
        <dbReference type="ARBA" id="ARBA00022807"/>
    </source>
</evidence>
<proteinExistence type="inferred from homology"/>